<dbReference type="InterPro" id="IPR001789">
    <property type="entry name" value="Sig_transdc_resp-reg_receiver"/>
</dbReference>
<keyword evidence="4" id="KW-0808">Transferase</keyword>
<feature type="domain" description="HTH araC/xylS-type" evidence="10">
    <location>
        <begin position="1286"/>
        <end position="1385"/>
    </location>
</feature>
<dbReference type="Gene3D" id="3.30.565.10">
    <property type="entry name" value="Histidine kinase-like ATPase, C-terminal domain"/>
    <property type="match status" value="1"/>
</dbReference>
<comment type="catalytic activity">
    <reaction evidence="1">
        <text>ATP + protein L-histidine = ADP + protein N-phospho-L-histidine.</text>
        <dbReference type="EC" id="2.7.13.3"/>
    </reaction>
</comment>
<evidence type="ECO:0000256" key="1">
    <source>
        <dbReference type="ARBA" id="ARBA00000085"/>
    </source>
</evidence>
<gene>
    <name evidence="13" type="ORF">FFWV33_17970</name>
</gene>
<keyword evidence="6" id="KW-0805">Transcription regulation</keyword>
<dbReference type="SUPFAM" id="SSF63829">
    <property type="entry name" value="Calcium-dependent phosphotriesterase"/>
    <property type="match status" value="2"/>
</dbReference>
<feature type="transmembrane region" description="Helical" evidence="9">
    <location>
        <begin position="825"/>
        <end position="846"/>
    </location>
</feature>
<dbReference type="EMBL" id="CP020918">
    <property type="protein sequence ID" value="AWG23278.1"/>
    <property type="molecule type" value="Genomic_DNA"/>
</dbReference>
<dbReference type="PRINTS" id="PR00344">
    <property type="entry name" value="BCTRLSENSOR"/>
</dbReference>
<evidence type="ECO:0000256" key="6">
    <source>
        <dbReference type="ARBA" id="ARBA00023015"/>
    </source>
</evidence>
<dbReference type="Pfam" id="PF00072">
    <property type="entry name" value="Response_reg"/>
    <property type="match status" value="1"/>
</dbReference>
<dbReference type="Proteomes" id="UP000244527">
    <property type="component" value="Chromosome"/>
</dbReference>
<evidence type="ECO:0000256" key="7">
    <source>
        <dbReference type="ARBA" id="ARBA00023163"/>
    </source>
</evidence>
<dbReference type="SUPFAM" id="SSF50998">
    <property type="entry name" value="Quinoprotein alcohol dehydrogenase-like"/>
    <property type="match status" value="1"/>
</dbReference>
<dbReference type="Gene3D" id="2.130.10.10">
    <property type="entry name" value="YVTN repeat-like/Quinoprotein amine dehydrogenase"/>
    <property type="match status" value="3"/>
</dbReference>
<dbReference type="PANTHER" id="PTHR43547:SF2">
    <property type="entry name" value="HYBRID SIGNAL TRANSDUCTION HISTIDINE KINASE C"/>
    <property type="match status" value="1"/>
</dbReference>
<dbReference type="InterPro" id="IPR011110">
    <property type="entry name" value="Reg_prop"/>
</dbReference>
<evidence type="ECO:0000256" key="3">
    <source>
        <dbReference type="ARBA" id="ARBA00022553"/>
    </source>
</evidence>
<evidence type="ECO:0000259" key="11">
    <source>
        <dbReference type="PROSITE" id="PS50109"/>
    </source>
</evidence>
<dbReference type="Gene3D" id="1.10.287.130">
    <property type="match status" value="1"/>
</dbReference>
<dbReference type="Gene3D" id="3.40.50.2300">
    <property type="match status" value="1"/>
</dbReference>
<dbReference type="InterPro" id="IPR013783">
    <property type="entry name" value="Ig-like_fold"/>
</dbReference>
<name>A0A2S1LHT7_9FLAO</name>
<dbReference type="SUPFAM" id="SSF52172">
    <property type="entry name" value="CheY-like"/>
    <property type="match status" value="1"/>
</dbReference>
<dbReference type="PROSITE" id="PS50109">
    <property type="entry name" value="HIS_KIN"/>
    <property type="match status" value="1"/>
</dbReference>
<evidence type="ECO:0000256" key="2">
    <source>
        <dbReference type="ARBA" id="ARBA00012438"/>
    </source>
</evidence>
<dbReference type="InterPro" id="IPR009057">
    <property type="entry name" value="Homeodomain-like_sf"/>
</dbReference>
<keyword evidence="9" id="KW-1133">Transmembrane helix</keyword>
<dbReference type="GO" id="GO:0000155">
    <property type="term" value="F:phosphorelay sensor kinase activity"/>
    <property type="evidence" value="ECO:0007669"/>
    <property type="project" value="InterPro"/>
</dbReference>
<dbReference type="InterPro" id="IPR003594">
    <property type="entry name" value="HATPase_dom"/>
</dbReference>
<dbReference type="FunFam" id="3.30.565.10:FF:000006">
    <property type="entry name" value="Sensor histidine kinase WalK"/>
    <property type="match status" value="1"/>
</dbReference>
<keyword evidence="14" id="KW-1185">Reference proteome</keyword>
<protein>
    <recommendedName>
        <fullName evidence="2">histidine kinase</fullName>
        <ecNumber evidence="2">2.7.13.3</ecNumber>
    </recommendedName>
</protein>
<evidence type="ECO:0000256" key="4">
    <source>
        <dbReference type="ARBA" id="ARBA00022679"/>
    </source>
</evidence>
<keyword evidence="9" id="KW-0812">Transmembrane</keyword>
<keyword evidence="7" id="KW-0804">Transcription</keyword>
<dbReference type="InterPro" id="IPR011123">
    <property type="entry name" value="Y_Y_Y"/>
</dbReference>
<feature type="domain" description="Histidine kinase" evidence="11">
    <location>
        <begin position="878"/>
        <end position="1095"/>
    </location>
</feature>
<dbReference type="SMART" id="SM00342">
    <property type="entry name" value="HTH_ARAC"/>
    <property type="match status" value="1"/>
</dbReference>
<dbReference type="PROSITE" id="PS50110">
    <property type="entry name" value="RESPONSE_REGULATORY"/>
    <property type="match status" value="1"/>
</dbReference>
<evidence type="ECO:0000259" key="12">
    <source>
        <dbReference type="PROSITE" id="PS50110"/>
    </source>
</evidence>
<evidence type="ECO:0000259" key="10">
    <source>
        <dbReference type="PROSITE" id="PS01124"/>
    </source>
</evidence>
<dbReference type="InterPro" id="IPR004358">
    <property type="entry name" value="Sig_transdc_His_kin-like_C"/>
</dbReference>
<dbReference type="Pfam" id="PF07495">
    <property type="entry name" value="Y_Y_Y"/>
    <property type="match status" value="1"/>
</dbReference>
<organism evidence="13 14">
    <name type="scientific">Flavobacterium faecale</name>
    <dbReference type="NCBI Taxonomy" id="1355330"/>
    <lineage>
        <taxon>Bacteria</taxon>
        <taxon>Pseudomonadati</taxon>
        <taxon>Bacteroidota</taxon>
        <taxon>Flavobacteriia</taxon>
        <taxon>Flavobacteriales</taxon>
        <taxon>Flavobacteriaceae</taxon>
        <taxon>Flavobacterium</taxon>
    </lineage>
</organism>
<dbReference type="SUPFAM" id="SSF55874">
    <property type="entry name" value="ATPase domain of HSP90 chaperone/DNA topoisomerase II/histidine kinase"/>
    <property type="match status" value="1"/>
</dbReference>
<evidence type="ECO:0000256" key="5">
    <source>
        <dbReference type="ARBA" id="ARBA00022777"/>
    </source>
</evidence>
<dbReference type="SMART" id="SM00448">
    <property type="entry name" value="REC"/>
    <property type="match status" value="1"/>
</dbReference>
<dbReference type="PROSITE" id="PS01124">
    <property type="entry name" value="HTH_ARAC_FAMILY_2"/>
    <property type="match status" value="1"/>
</dbReference>
<dbReference type="Pfam" id="PF07494">
    <property type="entry name" value="Reg_prop"/>
    <property type="match status" value="2"/>
</dbReference>
<dbReference type="SUPFAM" id="SSF46689">
    <property type="entry name" value="Homeodomain-like"/>
    <property type="match status" value="1"/>
</dbReference>
<dbReference type="InterPro" id="IPR018060">
    <property type="entry name" value="HTH_AraC"/>
</dbReference>
<evidence type="ECO:0000313" key="14">
    <source>
        <dbReference type="Proteomes" id="UP000244527"/>
    </source>
</evidence>
<dbReference type="InterPro" id="IPR036890">
    <property type="entry name" value="HATPase_C_sf"/>
</dbReference>
<evidence type="ECO:0000313" key="13">
    <source>
        <dbReference type="EMBL" id="AWG23278.1"/>
    </source>
</evidence>
<feature type="modified residue" description="4-aspartylphosphate" evidence="8">
    <location>
        <position position="1188"/>
    </location>
</feature>
<dbReference type="Pfam" id="PF02518">
    <property type="entry name" value="HATPase_c"/>
    <property type="match status" value="1"/>
</dbReference>
<keyword evidence="9" id="KW-0472">Membrane</keyword>
<evidence type="ECO:0000256" key="8">
    <source>
        <dbReference type="PROSITE-ProRule" id="PRU00169"/>
    </source>
</evidence>
<feature type="domain" description="Response regulatory" evidence="12">
    <location>
        <begin position="1140"/>
        <end position="1255"/>
    </location>
</feature>
<dbReference type="InterPro" id="IPR011006">
    <property type="entry name" value="CheY-like_superfamily"/>
</dbReference>
<dbReference type="Gene3D" id="2.60.40.10">
    <property type="entry name" value="Immunoglobulins"/>
    <property type="match status" value="1"/>
</dbReference>
<accession>A0A2S1LHT7</accession>
<proteinExistence type="predicted"/>
<dbReference type="InterPro" id="IPR005467">
    <property type="entry name" value="His_kinase_dom"/>
</dbReference>
<dbReference type="GO" id="GO:0003700">
    <property type="term" value="F:DNA-binding transcription factor activity"/>
    <property type="evidence" value="ECO:0007669"/>
    <property type="project" value="InterPro"/>
</dbReference>
<dbReference type="Pfam" id="PF00512">
    <property type="entry name" value="HisKA"/>
    <property type="match status" value="1"/>
</dbReference>
<sequence length="1399" mass="159827">MYLFIFTLSKKLTTPYHQMFYKILRTLVFTLFALQLQAQVDQLNYSKNISISNGLAHNGVTAILEDSKGYIWIGTYDGLNRYDGYEFSIYKNSVDTDVLVNNRIRTLAEDKKGNLWIGTDEGISIFNYTKEKFTTLFSNSLLKKGATGPIVRKVLFNDSKKVVVCATERKGILIFNEDYSFNHQYIPLFKKRNANVSFFDGIALDDSNYIFSTSIGLITFNLSTKKFTRIGQGKISFSKSIVKLSSSKILATLAHGVAVINFKANPKGSSFQVTHTDLDSYEFVTTSLDRVGNLWLGTATDGFIRIKNAALLADQKKYKISDFNLAPNLFRTSCFAPLKNSCWVGSFNKGVFKFDLDENPFKYYNKSENQAYGLASNEVMTLNAIDNDRVYISTIQGGLSLFNTKSSQFEPLPFQLSSSESSRVGAIYVDSKKNLWLKDAKRGLFRVKHGSNQLTFVEAKNLVNFNTDAVKLMVEDQVGNLLVGGSDDFYRFNLDANQNVINVERLNDNPYFKELKISLVRAIYPDPLYKNILWIGTNADGLFRLDFSKNKSLKNVKIERFTNDKNNKKSLPSSFVTSIIRLPNKELWVGTERGGICKVENSDKDPEFISFSEKQGLSNNVVKSMVFDGKQSLWVTTNIGLNKFDIVEHRFQKFSTSDGLPFENFNYGVARLKNGSIVLGGFDGICYFDPKKLPSREKLPRLELGELKIFNNAVKAGDTLNDRVLMTKRLSDLSELELNYNENAFSIGVTSLHFSTQSNHFIKYQLLPINKEWIEIPSDQRNIYFNGLPPGEYVLKVKASNTLNRWTKSKELKIIIDPPFWKTSWAYIFYYLTVIVGGYFALHFILRMQRLNHNIQIEELERNNIKEINAAKLRFFSNISHEIKTPLTLISGPVETLYARFKNNPEVEETLKIVQKQSHKISKLLDQVHDFQKADANLLKMNYSYFNFNVFVNELLSEYQFLAQMEHKVIDAVSETDKVYVYADKDKLEKIFNNLLTNAFKYTKENDSIQIRFHAVANDLFISVIDKGRGIDAEDLPHVFERFYQSKKKENIYIGGSGIGLAFSKQLVEMHYGYIDAESEIGLGTTINVKLPIVHTEYTEDQSEIEYELLSAEQMVKHSFSFSSIDYKTLQFDKSFADAKIFIAEDNADLRNYISSTLSKFMNIAVFVNGAECAEALDSTWPDLVLSDVLMPELNGFDLCKRIKSDIKTSHIPVVLLTACTTIDDQVKGLIDGADAYIQKPFNMQYLLSTIESILRNRKQLRERFQIELPLTLTTKDNSNDNVFLEKLYSLMAENLDNQDLDLDHFAKDLYLNRTHFYQKVKTLTNCTPFELLKAYRLKKAAEFLVEGKLSVNEVYMMTGFKSRTHFSKLFKEKYDSTPGKYATEMVSKYSGSKDADPS</sequence>
<dbReference type="InterPro" id="IPR003661">
    <property type="entry name" value="HisK_dim/P_dom"/>
</dbReference>
<keyword evidence="5" id="KW-0418">Kinase</keyword>
<dbReference type="KEGG" id="ffa:FFWV33_17970"/>
<dbReference type="PANTHER" id="PTHR43547">
    <property type="entry name" value="TWO-COMPONENT HISTIDINE KINASE"/>
    <property type="match status" value="1"/>
</dbReference>
<dbReference type="Pfam" id="PF12833">
    <property type="entry name" value="HTH_18"/>
    <property type="match status" value="1"/>
</dbReference>
<dbReference type="InterPro" id="IPR015943">
    <property type="entry name" value="WD40/YVTN_repeat-like_dom_sf"/>
</dbReference>
<reference evidence="13 14" key="1">
    <citation type="submission" date="2017-04" db="EMBL/GenBank/DDBJ databases">
        <title>Compelte genome sequence of WV33.</title>
        <authorList>
            <person name="Lee P.C."/>
        </authorList>
    </citation>
    <scope>NUCLEOTIDE SEQUENCE [LARGE SCALE GENOMIC DNA]</scope>
    <source>
        <strain evidence="13 14">WV33</strain>
    </source>
</reference>
<dbReference type="InterPro" id="IPR036097">
    <property type="entry name" value="HisK_dim/P_sf"/>
</dbReference>
<dbReference type="SMART" id="SM00387">
    <property type="entry name" value="HATPase_c"/>
    <property type="match status" value="1"/>
</dbReference>
<dbReference type="CDD" id="cd00082">
    <property type="entry name" value="HisKA"/>
    <property type="match status" value="1"/>
</dbReference>
<dbReference type="SMART" id="SM00388">
    <property type="entry name" value="HisKA"/>
    <property type="match status" value="1"/>
</dbReference>
<evidence type="ECO:0000256" key="9">
    <source>
        <dbReference type="SAM" id="Phobius"/>
    </source>
</evidence>
<dbReference type="InterPro" id="IPR011047">
    <property type="entry name" value="Quinoprotein_ADH-like_sf"/>
</dbReference>
<keyword evidence="3 8" id="KW-0597">Phosphoprotein</keyword>
<dbReference type="GO" id="GO:0043565">
    <property type="term" value="F:sequence-specific DNA binding"/>
    <property type="evidence" value="ECO:0007669"/>
    <property type="project" value="InterPro"/>
</dbReference>
<dbReference type="Gene3D" id="1.10.10.60">
    <property type="entry name" value="Homeodomain-like"/>
    <property type="match status" value="1"/>
</dbReference>
<dbReference type="EC" id="2.7.13.3" evidence="2"/>
<dbReference type="SUPFAM" id="SSF47384">
    <property type="entry name" value="Homodimeric domain of signal transducing histidine kinase"/>
    <property type="match status" value="1"/>
</dbReference>